<dbReference type="CDD" id="cd02042">
    <property type="entry name" value="ParAB_family"/>
    <property type="match status" value="1"/>
</dbReference>
<comment type="caution">
    <text evidence="2">The sequence shown here is derived from an EMBL/GenBank/DDBJ whole genome shotgun (WGS) entry which is preliminary data.</text>
</comment>
<name>A0ABX4X0E2_VIBVL</name>
<evidence type="ECO:0000259" key="1">
    <source>
        <dbReference type="Pfam" id="PF01656"/>
    </source>
</evidence>
<dbReference type="Gene3D" id="3.40.50.300">
    <property type="entry name" value="P-loop containing nucleotide triphosphate hydrolases"/>
    <property type="match status" value="1"/>
</dbReference>
<protein>
    <submittedName>
        <fullName evidence="2">Chromosome partitioning protein ParA</fullName>
    </submittedName>
</protein>
<organism evidence="2 3">
    <name type="scientific">Vibrio vulnificus</name>
    <dbReference type="NCBI Taxonomy" id="672"/>
    <lineage>
        <taxon>Bacteria</taxon>
        <taxon>Pseudomonadati</taxon>
        <taxon>Pseudomonadota</taxon>
        <taxon>Gammaproteobacteria</taxon>
        <taxon>Vibrionales</taxon>
        <taxon>Vibrionaceae</taxon>
        <taxon>Vibrio</taxon>
    </lineage>
</organism>
<accession>A0ABX4X0E2</accession>
<dbReference type="PANTHER" id="PTHR13696:SF96">
    <property type="entry name" value="COBQ_COBB_MIND_PARA NUCLEOTIDE BINDING DOMAIN-CONTAINING PROTEIN"/>
    <property type="match status" value="1"/>
</dbReference>
<feature type="domain" description="CobQ/CobB/MinD/ParA nucleotide binding" evidence="1">
    <location>
        <begin position="5"/>
        <end position="182"/>
    </location>
</feature>
<sequence>MKKIILLAHQKGGVGKSDTACNLAVGLAFEHYQGHTDKILLVDADPQSTLYRWNQRRIDNGLREFPCIRLEGNINKQLQRELDNYDYIIVDAAGRDSREMRSAMLAAHLMVMPTKASHADLELLEHMAETVEAARDYNEALQVAVFINMAPTNTHAEKVVAKALLKEYPEFRLLNTVVADRKAHRDAFHSACGVHEWKDSKAKSEISCLLKEVVHVFA</sequence>
<evidence type="ECO:0000313" key="2">
    <source>
        <dbReference type="EMBL" id="PNM76905.1"/>
    </source>
</evidence>
<dbReference type="PANTHER" id="PTHR13696">
    <property type="entry name" value="P-LOOP CONTAINING NUCLEOSIDE TRIPHOSPHATE HYDROLASE"/>
    <property type="match status" value="1"/>
</dbReference>
<gene>
    <name evidence="2" type="ORF">AL548_007250</name>
</gene>
<dbReference type="InterPro" id="IPR027417">
    <property type="entry name" value="P-loop_NTPase"/>
</dbReference>
<dbReference type="RefSeq" id="WP_039549125.1">
    <property type="nucleotide sequence ID" value="NZ_JAMQXX010000038.1"/>
</dbReference>
<dbReference type="EMBL" id="LOSH02000002">
    <property type="protein sequence ID" value="PNM76905.1"/>
    <property type="molecule type" value="Genomic_DNA"/>
</dbReference>
<dbReference type="InterPro" id="IPR050678">
    <property type="entry name" value="DNA_Partitioning_ATPase"/>
</dbReference>
<reference evidence="2" key="1">
    <citation type="submission" date="2017-12" db="EMBL/GenBank/DDBJ databases">
        <title>FDA dAtabase for Regulatory Grade micrObial Sequences (FDA-ARGOS): Supporting development and validation of Infectious Disease Dx tests.</title>
        <authorList>
            <person name="Hoffmann M."/>
            <person name="Allard M."/>
            <person name="Evans P."/>
            <person name="Brown E."/>
            <person name="Tallon L.J."/>
            <person name="Sadzewicz L."/>
            <person name="Sengamalay N."/>
            <person name="Ott S."/>
            <person name="Godinez A."/>
            <person name="Nagaraj S."/>
            <person name="Vavikolanu K."/>
            <person name="Aluvathingal J."/>
            <person name="Nadendla S."/>
            <person name="Hobson J."/>
            <person name="Sichtig H."/>
        </authorList>
    </citation>
    <scope>NUCLEOTIDE SEQUENCE [LARGE SCALE GENOMIC DNA]</scope>
    <source>
        <strain evidence="2">FDAARGOS_118</strain>
    </source>
</reference>
<dbReference type="InterPro" id="IPR002586">
    <property type="entry name" value="CobQ/CobB/MinD/ParA_Nub-bd_dom"/>
</dbReference>
<dbReference type="Proteomes" id="UP000054370">
    <property type="component" value="Unassembled WGS sequence"/>
</dbReference>
<evidence type="ECO:0000313" key="3">
    <source>
        <dbReference type="Proteomes" id="UP000054370"/>
    </source>
</evidence>
<dbReference type="PIRSF" id="PIRSF009320">
    <property type="entry name" value="Nuc_binding_HP_1000"/>
    <property type="match status" value="1"/>
</dbReference>
<dbReference type="Pfam" id="PF01656">
    <property type="entry name" value="CbiA"/>
    <property type="match status" value="1"/>
</dbReference>
<proteinExistence type="predicted"/>
<keyword evidence="3" id="KW-1185">Reference proteome</keyword>
<dbReference type="SUPFAM" id="SSF52540">
    <property type="entry name" value="P-loop containing nucleoside triphosphate hydrolases"/>
    <property type="match status" value="1"/>
</dbReference>